<protein>
    <submittedName>
        <fullName evidence="8">Putative major facilitator superfamily transporter</fullName>
    </submittedName>
</protein>
<evidence type="ECO:0000256" key="6">
    <source>
        <dbReference type="SAM" id="SignalP"/>
    </source>
</evidence>
<evidence type="ECO:0000256" key="3">
    <source>
        <dbReference type="ARBA" id="ARBA00022989"/>
    </source>
</evidence>
<dbReference type="PANTHER" id="PTHR23501">
    <property type="entry name" value="MAJOR FACILITATOR SUPERFAMILY"/>
    <property type="match status" value="1"/>
</dbReference>
<dbReference type="OrthoDB" id="6770063at2759"/>
<organism evidence="8 9">
    <name type="scientific">Diaporthe ampelina</name>
    <dbReference type="NCBI Taxonomy" id="1214573"/>
    <lineage>
        <taxon>Eukaryota</taxon>
        <taxon>Fungi</taxon>
        <taxon>Dikarya</taxon>
        <taxon>Ascomycota</taxon>
        <taxon>Pezizomycotina</taxon>
        <taxon>Sordariomycetes</taxon>
        <taxon>Sordariomycetidae</taxon>
        <taxon>Diaporthales</taxon>
        <taxon>Diaporthaceae</taxon>
        <taxon>Diaporthe</taxon>
    </lineage>
</organism>
<keyword evidence="6" id="KW-0732">Signal</keyword>
<evidence type="ECO:0000313" key="9">
    <source>
        <dbReference type="Proteomes" id="UP000034680"/>
    </source>
</evidence>
<feature type="domain" description="Major facilitator superfamily (MFS) profile" evidence="7">
    <location>
        <begin position="9"/>
        <end position="312"/>
    </location>
</feature>
<evidence type="ECO:0000256" key="4">
    <source>
        <dbReference type="ARBA" id="ARBA00023136"/>
    </source>
</evidence>
<feature type="transmembrane region" description="Helical" evidence="5">
    <location>
        <begin position="212"/>
        <end position="235"/>
    </location>
</feature>
<keyword evidence="3 5" id="KW-1133">Transmembrane helix</keyword>
<evidence type="ECO:0000256" key="2">
    <source>
        <dbReference type="ARBA" id="ARBA00022692"/>
    </source>
</evidence>
<dbReference type="GO" id="GO:0000329">
    <property type="term" value="C:fungal-type vacuole membrane"/>
    <property type="evidence" value="ECO:0007669"/>
    <property type="project" value="TreeGrafter"/>
</dbReference>
<dbReference type="Pfam" id="PF07690">
    <property type="entry name" value="MFS_1"/>
    <property type="match status" value="1"/>
</dbReference>
<sequence length="312" mass="33219">MSFRATLWILLPMLLAVFIANADGSIVMATHAVIASEFMALESSSWLYTGFMLASTATQTTFGQLSEIFGRKSIIILCYAIFGLGCLIVGAARSMPTAIAGRVISGAVSAGSSVLVSLVITDLLPMMFSVPLYFQVTQKMSNTAAGAHLMPAVIGNAIGGIISGYFIRKTNWLESLYIFPGGFGTGVALSAVFIAVQASVDQSQVAPAISALYLASGFGTVVGLAAVSATFQAGLRSTLEFRLMDMRLSQELRSEILEKALASVEYIYKARRDVANAITESYVDGLWYGHIVSLGASSLAFLLTPLLREYKL</sequence>
<comment type="caution">
    <text evidence="8">The sequence shown here is derived from an EMBL/GenBank/DDBJ whole genome shotgun (WGS) entry which is preliminary data.</text>
</comment>
<dbReference type="InterPro" id="IPR011701">
    <property type="entry name" value="MFS"/>
</dbReference>
<keyword evidence="9" id="KW-1185">Reference proteome</keyword>
<evidence type="ECO:0000256" key="1">
    <source>
        <dbReference type="ARBA" id="ARBA00004141"/>
    </source>
</evidence>
<feature type="transmembrane region" description="Helical" evidence="5">
    <location>
        <begin position="287"/>
        <end position="307"/>
    </location>
</feature>
<evidence type="ECO:0000256" key="5">
    <source>
        <dbReference type="SAM" id="Phobius"/>
    </source>
</evidence>
<dbReference type="SUPFAM" id="SSF103473">
    <property type="entry name" value="MFS general substrate transporter"/>
    <property type="match status" value="1"/>
</dbReference>
<feature type="transmembrane region" description="Helical" evidence="5">
    <location>
        <begin position="74"/>
        <end position="92"/>
    </location>
</feature>
<feature type="transmembrane region" description="Helical" evidence="5">
    <location>
        <begin position="112"/>
        <end position="134"/>
    </location>
</feature>
<dbReference type="InterPro" id="IPR020846">
    <property type="entry name" value="MFS_dom"/>
</dbReference>
<feature type="transmembrane region" description="Helical" evidence="5">
    <location>
        <begin position="45"/>
        <end position="62"/>
    </location>
</feature>
<dbReference type="InterPro" id="IPR036259">
    <property type="entry name" value="MFS_trans_sf"/>
</dbReference>
<keyword evidence="2 5" id="KW-0812">Transmembrane</keyword>
<name>A0A0G2HMC3_9PEZI</name>
<reference evidence="8 9" key="1">
    <citation type="submission" date="2015-05" db="EMBL/GenBank/DDBJ databases">
        <title>Distinctive expansion of gene families associated with plant cell wall degradation and secondary metabolism in the genomes of grapevine trunk pathogens.</title>
        <authorList>
            <person name="Lawrence D.P."/>
            <person name="Travadon R."/>
            <person name="Rolshausen P.E."/>
            <person name="Baumgartner K."/>
        </authorList>
    </citation>
    <scope>NUCLEOTIDE SEQUENCE [LARGE SCALE GENOMIC DNA]</scope>
    <source>
        <strain evidence="8">DA912</strain>
    </source>
</reference>
<dbReference type="PANTHER" id="PTHR23501:SF33">
    <property type="entry name" value="MAJOR FACILITATOR SUPERFAMILY (MFS) PROFILE DOMAIN-CONTAINING PROTEIN"/>
    <property type="match status" value="1"/>
</dbReference>
<dbReference type="STRING" id="1214573.A0A0G2HMC3"/>
<feature type="transmembrane region" description="Helical" evidence="5">
    <location>
        <begin position="146"/>
        <end position="166"/>
    </location>
</feature>
<proteinExistence type="predicted"/>
<keyword evidence="4 5" id="KW-0472">Membrane</keyword>
<accession>A0A0G2HMC3</accession>
<evidence type="ECO:0000259" key="7">
    <source>
        <dbReference type="PROSITE" id="PS50850"/>
    </source>
</evidence>
<dbReference type="AlphaFoldDB" id="A0A0G2HMC3"/>
<dbReference type="PROSITE" id="PS50850">
    <property type="entry name" value="MFS"/>
    <property type="match status" value="1"/>
</dbReference>
<gene>
    <name evidence="8" type="ORF">UCDDA912_g10670</name>
</gene>
<dbReference type="Gene3D" id="1.20.1250.20">
    <property type="entry name" value="MFS general substrate transporter like domains"/>
    <property type="match status" value="1"/>
</dbReference>
<dbReference type="EMBL" id="LCUC01000809">
    <property type="protein sequence ID" value="KKY29410.1"/>
    <property type="molecule type" value="Genomic_DNA"/>
</dbReference>
<feature type="transmembrane region" description="Helical" evidence="5">
    <location>
        <begin position="178"/>
        <end position="200"/>
    </location>
</feature>
<dbReference type="GO" id="GO:0015174">
    <property type="term" value="F:basic amino acid transmembrane transporter activity"/>
    <property type="evidence" value="ECO:0007669"/>
    <property type="project" value="TreeGrafter"/>
</dbReference>
<evidence type="ECO:0000313" key="8">
    <source>
        <dbReference type="EMBL" id="KKY29410.1"/>
    </source>
</evidence>
<comment type="subcellular location">
    <subcellularLocation>
        <location evidence="1">Membrane</location>
        <topology evidence="1">Multi-pass membrane protein</topology>
    </subcellularLocation>
</comment>
<dbReference type="Proteomes" id="UP000034680">
    <property type="component" value="Unassembled WGS sequence"/>
</dbReference>
<reference evidence="8 9" key="2">
    <citation type="submission" date="2015-05" db="EMBL/GenBank/DDBJ databases">
        <authorList>
            <person name="Morales-Cruz A."/>
            <person name="Amrine K.C."/>
            <person name="Cantu D."/>
        </authorList>
    </citation>
    <scope>NUCLEOTIDE SEQUENCE [LARGE SCALE GENOMIC DNA]</scope>
    <source>
        <strain evidence="8">DA912</strain>
    </source>
</reference>
<feature type="signal peptide" evidence="6">
    <location>
        <begin position="1"/>
        <end position="24"/>
    </location>
</feature>
<feature type="chain" id="PRO_5002545283" evidence="6">
    <location>
        <begin position="25"/>
        <end position="312"/>
    </location>
</feature>